<dbReference type="InterPro" id="IPR035994">
    <property type="entry name" value="Nucleoside_phosphorylase_sf"/>
</dbReference>
<feature type="region of interest" description="Disordered" evidence="1">
    <location>
        <begin position="1"/>
        <end position="26"/>
    </location>
</feature>
<dbReference type="EMBL" id="HBEC01027048">
    <property type="protein sequence ID" value="CAD8294314.1"/>
    <property type="molecule type" value="Transcribed_RNA"/>
</dbReference>
<feature type="domain" description="Nucleoside phosphorylase" evidence="2">
    <location>
        <begin position="76"/>
        <end position="296"/>
    </location>
</feature>
<dbReference type="PANTHER" id="PTHR43691:SF14">
    <property type="entry name" value="URIDINE PHOSPHORYLASE"/>
    <property type="match status" value="1"/>
</dbReference>
<dbReference type="GO" id="GO:0005829">
    <property type="term" value="C:cytosol"/>
    <property type="evidence" value="ECO:0007669"/>
    <property type="project" value="TreeGrafter"/>
</dbReference>
<dbReference type="SUPFAM" id="SSF53167">
    <property type="entry name" value="Purine and uridine phosphorylases"/>
    <property type="match status" value="1"/>
</dbReference>
<protein>
    <recommendedName>
        <fullName evidence="2">Nucleoside phosphorylase domain-containing protein</fullName>
    </recommendedName>
</protein>
<accession>A0A7R9VHF1</accession>
<dbReference type="InterPro" id="IPR000845">
    <property type="entry name" value="Nucleoside_phosphorylase_d"/>
</dbReference>
<dbReference type="GO" id="GO:0004850">
    <property type="term" value="F:uridine phosphorylase activity"/>
    <property type="evidence" value="ECO:0007669"/>
    <property type="project" value="TreeGrafter"/>
</dbReference>
<dbReference type="AlphaFoldDB" id="A0A7R9VHF1"/>
<dbReference type="Gene3D" id="3.40.50.1580">
    <property type="entry name" value="Nucleoside phosphorylase domain"/>
    <property type="match status" value="1"/>
</dbReference>
<dbReference type="CDD" id="cd17769">
    <property type="entry name" value="NP_TgUP-like"/>
    <property type="match status" value="1"/>
</dbReference>
<evidence type="ECO:0000259" key="2">
    <source>
        <dbReference type="Pfam" id="PF01048"/>
    </source>
</evidence>
<sequence length="371" mass="39643">MMRQRAFGDSSGAAARPGAQQYRPRIRGRSVATVKRRCARLCVRAGRDISDANFPRTADGCTYHLGTKRGQVSNRILTVGSVSRAEMLSKLLQPLAPGMTQPLSVLSSRGFLTATGLYNGVPVSIVSHLMGIANMDFMVRECRAVTDGTMAVVRLGTCGALQPPAKLGDLLVASAGAIFVRRDPDAWTLNDGTPPYATSLPVLPDAELSAALAAEGARQLGPQHVVEGLNATADSFYSSQGRVGGDFDDRNSTLASDLCKLHPNLLSMEMETFQMLDLARCSNGSIRAASMCIALAERYSNRFLEHNKLLAIEMAAGRIALTTLSQLRLEDSASFSKKLLEISAATPRLSTNGNGNGMLASAFWDGPPPER</sequence>
<evidence type="ECO:0000256" key="1">
    <source>
        <dbReference type="SAM" id="MobiDB-lite"/>
    </source>
</evidence>
<organism evidence="3">
    <name type="scientific">Chlamydomonas euryale</name>
    <dbReference type="NCBI Taxonomy" id="1486919"/>
    <lineage>
        <taxon>Eukaryota</taxon>
        <taxon>Viridiplantae</taxon>
        <taxon>Chlorophyta</taxon>
        <taxon>core chlorophytes</taxon>
        <taxon>Chlorophyceae</taxon>
        <taxon>CS clade</taxon>
        <taxon>Chlamydomonadales</taxon>
        <taxon>Chlamydomonadaceae</taxon>
        <taxon>Chlamydomonas</taxon>
    </lineage>
</organism>
<dbReference type="GO" id="GO:0006218">
    <property type="term" value="P:uridine catabolic process"/>
    <property type="evidence" value="ECO:0007669"/>
    <property type="project" value="TreeGrafter"/>
</dbReference>
<dbReference type="PANTHER" id="PTHR43691">
    <property type="entry name" value="URIDINE PHOSPHORYLASE"/>
    <property type="match status" value="1"/>
</dbReference>
<name>A0A7R9VHF1_9CHLO</name>
<gene>
    <name evidence="3" type="ORF">CEUR00632_LOCUS12464</name>
</gene>
<reference evidence="3" key="1">
    <citation type="submission" date="2021-01" db="EMBL/GenBank/DDBJ databases">
        <authorList>
            <person name="Corre E."/>
            <person name="Pelletier E."/>
            <person name="Niang G."/>
            <person name="Scheremetjew M."/>
            <person name="Finn R."/>
            <person name="Kale V."/>
            <person name="Holt S."/>
            <person name="Cochrane G."/>
            <person name="Meng A."/>
            <person name="Brown T."/>
            <person name="Cohen L."/>
        </authorList>
    </citation>
    <scope>NUCLEOTIDE SEQUENCE</scope>
    <source>
        <strain evidence="3">CCMP219</strain>
    </source>
</reference>
<proteinExistence type="predicted"/>
<evidence type="ECO:0000313" key="3">
    <source>
        <dbReference type="EMBL" id="CAD8294314.1"/>
    </source>
</evidence>
<dbReference type="Pfam" id="PF01048">
    <property type="entry name" value="PNP_UDP_1"/>
    <property type="match status" value="1"/>
</dbReference>